<accession>A0A8H4VGS3</accession>
<dbReference type="InterPro" id="IPR001128">
    <property type="entry name" value="Cyt_P450"/>
</dbReference>
<dbReference type="AlphaFoldDB" id="A0A8H4VGS3"/>
<proteinExistence type="inferred from homology"/>
<sequence length="469" mass="51010">MDGPGARRGAVRGCGLPEGDEGFPVGEGGCRSGEEMPEGEVEVDGICAERFGPAPSVFRRDRRGGGVVKNKWRLDHDTTYGPDPSGRMDTRKTGVCTDGSEEQDAPLARLTNQMAETADTTAAATREQVTPKPHVRFKLENLSPSLALFTLLATVIHHLVRKHRLQSLSRHHGCLPPPLSPVRDPILGLDFIYDSLFGRAPADALHDSLAAFRTLGPTFAERRVSWEVLYTCDARNIKFMLASGQAFDDFSLPSLRKAAVGKLVGRGGIFSLDGEAWASSRALLRRGIARLDKEAMLPCLERHVQTMLASIPESTTTTDVQPLLFRLTLDFACDFLMGNPLDSHSQPAFLPDYNTCTAEAAKRLRLGPLQHLRLNPRSALARSRLAGQMKTFVSTAQRHGRRGTLLSELAAAQTEGLGDQALHLLVASRDTTASLLGNLLWVLARRRDLFGRLREEVLRVGGGGVEGGG</sequence>
<evidence type="ECO:0000256" key="10">
    <source>
        <dbReference type="ARBA" id="ARBA00023033"/>
    </source>
</evidence>
<dbReference type="OrthoDB" id="1470350at2759"/>
<dbReference type="SUPFAM" id="SSF48264">
    <property type="entry name" value="Cytochrome P450"/>
    <property type="match status" value="1"/>
</dbReference>
<keyword evidence="14" id="KW-1185">Reference proteome</keyword>
<keyword evidence="7" id="KW-1133">Transmembrane helix</keyword>
<dbReference type="GO" id="GO:0016705">
    <property type="term" value="F:oxidoreductase activity, acting on paired donors, with incorporation or reduction of molecular oxygen"/>
    <property type="evidence" value="ECO:0007669"/>
    <property type="project" value="InterPro"/>
</dbReference>
<keyword evidence="5" id="KW-0812">Transmembrane</keyword>
<dbReference type="PANTHER" id="PTHR24287">
    <property type="entry name" value="P450, PUTATIVE (EUROFUNG)-RELATED"/>
    <property type="match status" value="1"/>
</dbReference>
<evidence type="ECO:0000256" key="5">
    <source>
        <dbReference type="ARBA" id="ARBA00022692"/>
    </source>
</evidence>
<dbReference type="GO" id="GO:0004497">
    <property type="term" value="F:monooxygenase activity"/>
    <property type="evidence" value="ECO:0007669"/>
    <property type="project" value="UniProtKB-KW"/>
</dbReference>
<feature type="region of interest" description="Disordered" evidence="12">
    <location>
        <begin position="1"/>
        <end position="37"/>
    </location>
</feature>
<reference evidence="13 14" key="1">
    <citation type="journal article" date="2020" name="G3 (Bethesda)">
        <title>Genetic Underpinnings of Host Manipulation by Ophiocordyceps as Revealed by Comparative Transcriptomics.</title>
        <authorList>
            <person name="Will I."/>
            <person name="Das B."/>
            <person name="Trinh T."/>
            <person name="Brachmann A."/>
            <person name="Ohm R.A."/>
            <person name="de Bekker C."/>
        </authorList>
    </citation>
    <scope>NUCLEOTIDE SEQUENCE [LARGE SCALE GENOMIC DNA]</scope>
    <source>
        <strain evidence="13 14">EC05</strain>
    </source>
</reference>
<dbReference type="GO" id="GO:0020037">
    <property type="term" value="F:heme binding"/>
    <property type="evidence" value="ECO:0007669"/>
    <property type="project" value="InterPro"/>
</dbReference>
<evidence type="ECO:0000256" key="6">
    <source>
        <dbReference type="ARBA" id="ARBA00022723"/>
    </source>
</evidence>
<dbReference type="GO" id="GO:0005506">
    <property type="term" value="F:iron ion binding"/>
    <property type="evidence" value="ECO:0007669"/>
    <property type="project" value="InterPro"/>
</dbReference>
<gene>
    <name evidence="13" type="ORF">GQ602_001110</name>
</gene>
<comment type="cofactor">
    <cofactor evidence="1">
        <name>heme</name>
        <dbReference type="ChEBI" id="CHEBI:30413"/>
    </cofactor>
</comment>
<keyword evidence="11" id="KW-0472">Membrane</keyword>
<evidence type="ECO:0000256" key="2">
    <source>
        <dbReference type="ARBA" id="ARBA00004167"/>
    </source>
</evidence>
<evidence type="ECO:0000256" key="4">
    <source>
        <dbReference type="ARBA" id="ARBA00022617"/>
    </source>
</evidence>
<name>A0A8H4VGS3_9HYPO</name>
<dbReference type="Gene3D" id="1.10.630.10">
    <property type="entry name" value="Cytochrome P450"/>
    <property type="match status" value="1"/>
</dbReference>
<evidence type="ECO:0000256" key="3">
    <source>
        <dbReference type="ARBA" id="ARBA00010617"/>
    </source>
</evidence>
<evidence type="ECO:0000313" key="14">
    <source>
        <dbReference type="Proteomes" id="UP000562929"/>
    </source>
</evidence>
<keyword evidence="4" id="KW-0349">Heme</keyword>
<keyword evidence="6" id="KW-0479">Metal-binding</keyword>
<evidence type="ECO:0000256" key="7">
    <source>
        <dbReference type="ARBA" id="ARBA00022989"/>
    </source>
</evidence>
<evidence type="ECO:0000256" key="9">
    <source>
        <dbReference type="ARBA" id="ARBA00023004"/>
    </source>
</evidence>
<comment type="caution">
    <text evidence="13">The sequence shown here is derived from an EMBL/GenBank/DDBJ whole genome shotgun (WGS) entry which is preliminary data.</text>
</comment>
<dbReference type="Pfam" id="PF00067">
    <property type="entry name" value="p450"/>
    <property type="match status" value="1"/>
</dbReference>
<organism evidence="13 14">
    <name type="scientific">Ophiocordyceps camponoti-floridani</name>
    <dbReference type="NCBI Taxonomy" id="2030778"/>
    <lineage>
        <taxon>Eukaryota</taxon>
        <taxon>Fungi</taxon>
        <taxon>Dikarya</taxon>
        <taxon>Ascomycota</taxon>
        <taxon>Pezizomycotina</taxon>
        <taxon>Sordariomycetes</taxon>
        <taxon>Hypocreomycetidae</taxon>
        <taxon>Hypocreales</taxon>
        <taxon>Ophiocordycipitaceae</taxon>
        <taxon>Ophiocordyceps</taxon>
    </lineage>
</organism>
<evidence type="ECO:0000256" key="12">
    <source>
        <dbReference type="SAM" id="MobiDB-lite"/>
    </source>
</evidence>
<evidence type="ECO:0000256" key="8">
    <source>
        <dbReference type="ARBA" id="ARBA00023002"/>
    </source>
</evidence>
<keyword evidence="8" id="KW-0560">Oxidoreductase</keyword>
<comment type="similarity">
    <text evidence="3">Belongs to the cytochrome P450 family.</text>
</comment>
<dbReference type="InterPro" id="IPR047146">
    <property type="entry name" value="Cyt_P450_E_CYP52_fungi"/>
</dbReference>
<dbReference type="PANTHER" id="PTHR24287:SF1">
    <property type="entry name" value="P450, PUTATIVE (EUROFUNG)-RELATED"/>
    <property type="match status" value="1"/>
</dbReference>
<comment type="subcellular location">
    <subcellularLocation>
        <location evidence="2">Membrane</location>
        <topology evidence="2">Single-pass membrane protein</topology>
    </subcellularLocation>
</comment>
<keyword evidence="9" id="KW-0408">Iron</keyword>
<protein>
    <submittedName>
        <fullName evidence="13">Cytochrome P450</fullName>
    </submittedName>
</protein>
<dbReference type="InterPro" id="IPR036396">
    <property type="entry name" value="Cyt_P450_sf"/>
</dbReference>
<evidence type="ECO:0000256" key="11">
    <source>
        <dbReference type="ARBA" id="ARBA00023136"/>
    </source>
</evidence>
<evidence type="ECO:0000313" key="13">
    <source>
        <dbReference type="EMBL" id="KAF4595497.1"/>
    </source>
</evidence>
<dbReference type="Proteomes" id="UP000562929">
    <property type="component" value="Unassembled WGS sequence"/>
</dbReference>
<evidence type="ECO:0000256" key="1">
    <source>
        <dbReference type="ARBA" id="ARBA00001971"/>
    </source>
</evidence>
<dbReference type="EMBL" id="JAACLJ010000001">
    <property type="protein sequence ID" value="KAF4595497.1"/>
    <property type="molecule type" value="Genomic_DNA"/>
</dbReference>
<keyword evidence="10" id="KW-0503">Monooxygenase</keyword>
<dbReference type="GO" id="GO:0016020">
    <property type="term" value="C:membrane"/>
    <property type="evidence" value="ECO:0007669"/>
    <property type="project" value="UniProtKB-SubCell"/>
</dbReference>